<reference evidence="6" key="1">
    <citation type="journal article" date="2023" name="Mol. Phylogenet. Evol.">
        <title>Genome-scale phylogeny and comparative genomics of the fungal order Sordariales.</title>
        <authorList>
            <person name="Hensen N."/>
            <person name="Bonometti L."/>
            <person name="Westerberg I."/>
            <person name="Brannstrom I.O."/>
            <person name="Guillou S."/>
            <person name="Cros-Aarteil S."/>
            <person name="Calhoun S."/>
            <person name="Haridas S."/>
            <person name="Kuo A."/>
            <person name="Mondo S."/>
            <person name="Pangilinan J."/>
            <person name="Riley R."/>
            <person name="LaButti K."/>
            <person name="Andreopoulos B."/>
            <person name="Lipzen A."/>
            <person name="Chen C."/>
            <person name="Yan M."/>
            <person name="Daum C."/>
            <person name="Ng V."/>
            <person name="Clum A."/>
            <person name="Steindorff A."/>
            <person name="Ohm R.A."/>
            <person name="Martin F."/>
            <person name="Silar P."/>
            <person name="Natvig D.O."/>
            <person name="Lalanne C."/>
            <person name="Gautier V."/>
            <person name="Ament-Velasquez S.L."/>
            <person name="Kruys A."/>
            <person name="Hutchinson M.I."/>
            <person name="Powell A.J."/>
            <person name="Barry K."/>
            <person name="Miller A.N."/>
            <person name="Grigoriev I.V."/>
            <person name="Debuchy R."/>
            <person name="Gladieux P."/>
            <person name="Hiltunen Thoren M."/>
            <person name="Johannesson H."/>
        </authorList>
    </citation>
    <scope>NUCLEOTIDE SEQUENCE</scope>
    <source>
        <strain evidence="6">CBS 757.83</strain>
    </source>
</reference>
<gene>
    <name evidence="6" type="ORF">N658DRAFT_517620</name>
</gene>
<accession>A0AAN6SZX1</accession>
<evidence type="ECO:0000256" key="4">
    <source>
        <dbReference type="SAM" id="MobiDB-lite"/>
    </source>
</evidence>
<feature type="compositionally biased region" description="Low complexity" evidence="4">
    <location>
        <begin position="157"/>
        <end position="168"/>
    </location>
</feature>
<dbReference type="PROSITE" id="PS01031">
    <property type="entry name" value="SHSP"/>
    <property type="match status" value="1"/>
</dbReference>
<feature type="region of interest" description="Disordered" evidence="4">
    <location>
        <begin position="109"/>
        <end position="199"/>
    </location>
</feature>
<evidence type="ECO:0000256" key="3">
    <source>
        <dbReference type="RuleBase" id="RU003616"/>
    </source>
</evidence>
<keyword evidence="7" id="KW-1185">Reference proteome</keyword>
<dbReference type="PANTHER" id="PTHR11527">
    <property type="entry name" value="HEAT-SHOCK PROTEIN 20 FAMILY MEMBER"/>
    <property type="match status" value="1"/>
</dbReference>
<evidence type="ECO:0000313" key="7">
    <source>
        <dbReference type="Proteomes" id="UP001305647"/>
    </source>
</evidence>
<dbReference type="EMBL" id="MU863653">
    <property type="protein sequence ID" value="KAK4098997.1"/>
    <property type="molecule type" value="Genomic_DNA"/>
</dbReference>
<dbReference type="CDD" id="cd06464">
    <property type="entry name" value="ACD_sHsps-like"/>
    <property type="match status" value="1"/>
</dbReference>
<dbReference type="Proteomes" id="UP001305647">
    <property type="component" value="Unassembled WGS sequence"/>
</dbReference>
<feature type="domain" description="SHSP" evidence="5">
    <location>
        <begin position="56"/>
        <end position="252"/>
    </location>
</feature>
<proteinExistence type="inferred from homology"/>
<reference evidence="6" key="2">
    <citation type="submission" date="2023-05" db="EMBL/GenBank/DDBJ databases">
        <authorList>
            <consortium name="Lawrence Berkeley National Laboratory"/>
            <person name="Steindorff A."/>
            <person name="Hensen N."/>
            <person name="Bonometti L."/>
            <person name="Westerberg I."/>
            <person name="Brannstrom I.O."/>
            <person name="Guillou S."/>
            <person name="Cros-Aarteil S."/>
            <person name="Calhoun S."/>
            <person name="Haridas S."/>
            <person name="Kuo A."/>
            <person name="Mondo S."/>
            <person name="Pangilinan J."/>
            <person name="Riley R."/>
            <person name="Labutti K."/>
            <person name="Andreopoulos B."/>
            <person name="Lipzen A."/>
            <person name="Chen C."/>
            <person name="Yanf M."/>
            <person name="Daum C."/>
            <person name="Ng V."/>
            <person name="Clum A."/>
            <person name="Ohm R."/>
            <person name="Martin F."/>
            <person name="Silar P."/>
            <person name="Natvig D."/>
            <person name="Lalanne C."/>
            <person name="Gautier V."/>
            <person name="Ament-Velasquez S.L."/>
            <person name="Kruys A."/>
            <person name="Hutchinson M.I."/>
            <person name="Powell A.J."/>
            <person name="Barry K."/>
            <person name="Miller A.N."/>
            <person name="Grigoriev I.V."/>
            <person name="Debuchy R."/>
            <person name="Gladieux P."/>
            <person name="Thoren M.H."/>
            <person name="Johannesson H."/>
        </authorList>
    </citation>
    <scope>NUCLEOTIDE SEQUENCE</scope>
    <source>
        <strain evidence="6">CBS 757.83</strain>
    </source>
</reference>
<dbReference type="Pfam" id="PF00011">
    <property type="entry name" value="HSP20"/>
    <property type="match status" value="1"/>
</dbReference>
<dbReference type="InterPro" id="IPR002068">
    <property type="entry name" value="A-crystallin/Hsp20_dom"/>
</dbReference>
<evidence type="ECO:0000313" key="6">
    <source>
        <dbReference type="EMBL" id="KAK4098997.1"/>
    </source>
</evidence>
<feature type="compositionally biased region" description="Polar residues" evidence="4">
    <location>
        <begin position="125"/>
        <end position="134"/>
    </location>
</feature>
<comment type="caution">
    <text evidence="6">The sequence shown here is derived from an EMBL/GenBank/DDBJ whole genome shotgun (WGS) entry which is preliminary data.</text>
</comment>
<protein>
    <submittedName>
        <fullName evidence="6">HSP20-like chaperone</fullName>
    </submittedName>
</protein>
<name>A0AAN6SZX1_9PEZI</name>
<sequence>MMSFFPGSFCTPTSAPETSFVPLFRLLEDFDNYAREAQSGQPTPASRRQRTRPQRSQLTTFTPKFDVRETEETYELHGELAGLERENVNIEFTEPQTIVIRGHVERAYAPEPTNNNNINNKNNNTSLNAQTSETTEAEKSSHRNSFHATVEDDPEDTPATTPASSPKTEAGKPASADSQQVAQPAPLSGETQKQQPQYWRRWERSVGEFSRTFTFPVPVDHDGVTASLSNGILSIAVPKSKKPVARRIEISA</sequence>
<evidence type="ECO:0000256" key="2">
    <source>
        <dbReference type="PROSITE-ProRule" id="PRU00285"/>
    </source>
</evidence>
<dbReference type="SUPFAM" id="SSF49764">
    <property type="entry name" value="HSP20-like chaperones"/>
    <property type="match status" value="1"/>
</dbReference>
<comment type="similarity">
    <text evidence="2 3">Belongs to the small heat shock protein (HSP20) family.</text>
</comment>
<dbReference type="InterPro" id="IPR031107">
    <property type="entry name" value="Small_HSP"/>
</dbReference>
<feature type="region of interest" description="Disordered" evidence="4">
    <location>
        <begin position="36"/>
        <end position="58"/>
    </location>
</feature>
<evidence type="ECO:0000256" key="1">
    <source>
        <dbReference type="ARBA" id="ARBA00023016"/>
    </source>
</evidence>
<organism evidence="6 7">
    <name type="scientific">Parathielavia hyrcaniae</name>
    <dbReference type="NCBI Taxonomy" id="113614"/>
    <lineage>
        <taxon>Eukaryota</taxon>
        <taxon>Fungi</taxon>
        <taxon>Dikarya</taxon>
        <taxon>Ascomycota</taxon>
        <taxon>Pezizomycotina</taxon>
        <taxon>Sordariomycetes</taxon>
        <taxon>Sordariomycetidae</taxon>
        <taxon>Sordariales</taxon>
        <taxon>Chaetomiaceae</taxon>
        <taxon>Parathielavia</taxon>
    </lineage>
</organism>
<dbReference type="InterPro" id="IPR008978">
    <property type="entry name" value="HSP20-like_chaperone"/>
</dbReference>
<feature type="compositionally biased region" description="Low complexity" evidence="4">
    <location>
        <begin position="114"/>
        <end position="124"/>
    </location>
</feature>
<evidence type="ECO:0000259" key="5">
    <source>
        <dbReference type="PROSITE" id="PS01031"/>
    </source>
</evidence>
<dbReference type="Gene3D" id="2.60.40.790">
    <property type="match status" value="1"/>
</dbReference>
<dbReference type="AlphaFoldDB" id="A0AAN6SZX1"/>
<keyword evidence="1" id="KW-0346">Stress response</keyword>